<dbReference type="Pfam" id="PF00150">
    <property type="entry name" value="Cellulase"/>
    <property type="match status" value="1"/>
</dbReference>
<dbReference type="PANTHER" id="PTHR12631">
    <property type="entry name" value="ALPHA-L-IDURONIDASE"/>
    <property type="match status" value="1"/>
</dbReference>
<name>A0A7X9FQ22_9DELT</name>
<dbReference type="InterPro" id="IPR018087">
    <property type="entry name" value="Glyco_hydro_5_CS"/>
</dbReference>
<feature type="domain" description="Glycoside hydrolase family 5" evidence="4">
    <location>
        <begin position="44"/>
        <end position="230"/>
    </location>
</feature>
<evidence type="ECO:0000313" key="5">
    <source>
        <dbReference type="EMBL" id="NMC62092.1"/>
    </source>
</evidence>
<organism evidence="5 6">
    <name type="scientific">SAR324 cluster bacterium</name>
    <dbReference type="NCBI Taxonomy" id="2024889"/>
    <lineage>
        <taxon>Bacteria</taxon>
        <taxon>Deltaproteobacteria</taxon>
        <taxon>SAR324 cluster</taxon>
    </lineage>
</organism>
<comment type="caution">
    <text evidence="5">The sequence shown here is derived from an EMBL/GenBank/DDBJ whole genome shotgun (WGS) entry which is preliminary data.</text>
</comment>
<dbReference type="InterPro" id="IPR001547">
    <property type="entry name" value="Glyco_hydro_5"/>
</dbReference>
<dbReference type="PANTHER" id="PTHR12631:SF10">
    <property type="entry name" value="BETA-XYLOSIDASE-LIKE PROTEIN-RELATED"/>
    <property type="match status" value="1"/>
</dbReference>
<proteinExistence type="inferred from homology"/>
<keyword evidence="2 3" id="KW-0326">Glycosidase</keyword>
<evidence type="ECO:0000256" key="1">
    <source>
        <dbReference type="ARBA" id="ARBA00022801"/>
    </source>
</evidence>
<dbReference type="GO" id="GO:0000272">
    <property type="term" value="P:polysaccharide catabolic process"/>
    <property type="evidence" value="ECO:0007669"/>
    <property type="project" value="InterPro"/>
</dbReference>
<evidence type="ECO:0000259" key="4">
    <source>
        <dbReference type="Pfam" id="PF00150"/>
    </source>
</evidence>
<evidence type="ECO:0000256" key="2">
    <source>
        <dbReference type="ARBA" id="ARBA00023295"/>
    </source>
</evidence>
<dbReference type="InterPro" id="IPR017853">
    <property type="entry name" value="GH"/>
</dbReference>
<evidence type="ECO:0000256" key="3">
    <source>
        <dbReference type="RuleBase" id="RU361153"/>
    </source>
</evidence>
<gene>
    <name evidence="5" type="ORF">GYA55_02890</name>
</gene>
<protein>
    <submittedName>
        <fullName evidence="5">Glycoside hydrolase family 5 protein</fullName>
    </submittedName>
</protein>
<dbReference type="GO" id="GO:0004553">
    <property type="term" value="F:hydrolase activity, hydrolyzing O-glycosyl compounds"/>
    <property type="evidence" value="ECO:0007669"/>
    <property type="project" value="InterPro"/>
</dbReference>
<dbReference type="SUPFAM" id="SSF51445">
    <property type="entry name" value="(Trans)glycosidases"/>
    <property type="match status" value="1"/>
</dbReference>
<keyword evidence="1 3" id="KW-0378">Hydrolase</keyword>
<reference evidence="5 6" key="1">
    <citation type="journal article" date="2020" name="Biotechnol. Biofuels">
        <title>New insights from the biogas microbiome by comprehensive genome-resolved metagenomics of nearly 1600 species originating from multiple anaerobic digesters.</title>
        <authorList>
            <person name="Campanaro S."/>
            <person name="Treu L."/>
            <person name="Rodriguez-R L.M."/>
            <person name="Kovalovszki A."/>
            <person name="Ziels R.M."/>
            <person name="Maus I."/>
            <person name="Zhu X."/>
            <person name="Kougias P.G."/>
            <person name="Basile A."/>
            <person name="Luo G."/>
            <person name="Schluter A."/>
            <person name="Konstantinidis K.T."/>
            <person name="Angelidaki I."/>
        </authorList>
    </citation>
    <scope>NUCLEOTIDE SEQUENCE [LARGE SCALE GENOMIC DNA]</scope>
    <source>
        <strain evidence="5">AS27yjCOA_65</strain>
    </source>
</reference>
<dbReference type="Proteomes" id="UP000524246">
    <property type="component" value="Unassembled WGS sequence"/>
</dbReference>
<evidence type="ECO:0000313" key="6">
    <source>
        <dbReference type="Proteomes" id="UP000524246"/>
    </source>
</evidence>
<dbReference type="EMBL" id="JAAZON010000113">
    <property type="protein sequence ID" value="NMC62092.1"/>
    <property type="molecule type" value="Genomic_DNA"/>
</dbReference>
<dbReference type="Gene3D" id="3.20.20.80">
    <property type="entry name" value="Glycosidases"/>
    <property type="match status" value="1"/>
</dbReference>
<dbReference type="InterPro" id="IPR051923">
    <property type="entry name" value="Glycosyl_Hydrolase_39"/>
</dbReference>
<sequence length="322" mass="37259">MSVDVALASEPFRTAAFNLLPKKTINTEILGTNAFCNDPRFGTVKNQLLEVRDTLKLKHVRVLFAWNDQIQSSPTSKQNFSFYDDIARNIPEGVDAIVVLTGLPSWMKDPANWRDGNPRKTFNDLWIKSVTSRYAKNSRIIGYQIWNEPNDKGNPDNKVLNFTDYPQNYVELLAYSYSTIKKVNASKKVLTAATTAINQNFPRSINYNRKMKDAGALKYADIWSVHYYGEQIENVLRSKGFRSFSHGFPKPFWITESGEKGTNKQLSYGRRIWPFLTKYVRGIERIYQYQFTENTEASQTYGMRNLTKGKELSDLYIYLRDR</sequence>
<comment type="similarity">
    <text evidence="3">Belongs to the glycosyl hydrolase 5 (cellulase A) family.</text>
</comment>
<dbReference type="AlphaFoldDB" id="A0A7X9FQ22"/>
<accession>A0A7X9FQ22</accession>
<dbReference type="PROSITE" id="PS00659">
    <property type="entry name" value="GLYCOSYL_HYDROL_F5"/>
    <property type="match status" value="1"/>
</dbReference>